<keyword evidence="1" id="KW-0472">Membrane</keyword>
<reference evidence="2 3" key="1">
    <citation type="journal article" date="2014" name="Int. J. Syst. Evol. Microbiol.">
        <title>Bradyrhizobium ottawaense sp. nov., a symbiotic nitrogen fixing bacterium from root nodules of soybeans in Canada.</title>
        <authorList>
            <person name="Yu X."/>
            <person name="Cloutier S."/>
            <person name="Tambong J.T."/>
            <person name="Bromfield E.S."/>
        </authorList>
    </citation>
    <scope>NUCLEOTIDE SEQUENCE [LARGE SCALE GENOMIC DNA]</scope>
    <source>
        <strain evidence="2 3">OO99</strain>
    </source>
</reference>
<dbReference type="Proteomes" id="UP000215703">
    <property type="component" value="Chromosome"/>
</dbReference>
<dbReference type="AlphaFoldDB" id="A0A2U8PDS1"/>
<organism evidence="2 3">
    <name type="scientific">Bradyrhizobium ottawaense</name>
    <dbReference type="NCBI Taxonomy" id="931866"/>
    <lineage>
        <taxon>Bacteria</taxon>
        <taxon>Pseudomonadati</taxon>
        <taxon>Pseudomonadota</taxon>
        <taxon>Alphaproteobacteria</taxon>
        <taxon>Hyphomicrobiales</taxon>
        <taxon>Nitrobacteraceae</taxon>
        <taxon>Bradyrhizobium</taxon>
    </lineage>
</organism>
<proteinExistence type="predicted"/>
<keyword evidence="1" id="KW-1133">Transmembrane helix</keyword>
<name>A0A2U8PDS1_9BRAD</name>
<evidence type="ECO:0000313" key="3">
    <source>
        <dbReference type="Proteomes" id="UP000215703"/>
    </source>
</evidence>
<evidence type="ECO:0000256" key="1">
    <source>
        <dbReference type="SAM" id="Phobius"/>
    </source>
</evidence>
<dbReference type="EMBL" id="CP029425">
    <property type="protein sequence ID" value="AWL95912.1"/>
    <property type="molecule type" value="Genomic_DNA"/>
</dbReference>
<dbReference type="SUPFAM" id="SSF48695">
    <property type="entry name" value="Multiheme cytochromes"/>
    <property type="match status" value="1"/>
</dbReference>
<protein>
    <submittedName>
        <fullName evidence="2">Class III cytochrome C family protein</fullName>
    </submittedName>
</protein>
<dbReference type="InterPro" id="IPR036280">
    <property type="entry name" value="Multihaem_cyt_sf"/>
</dbReference>
<sequence>MARVTIRGVLYAVVATLVVASAAVVLIALYRGSSEVVPGWTRLVTPGPLSEKHAFLSDKCESCHTPVRGVDPVACISCHAPSAGDLAKQSTAFHAAAGGQCSGCHLEHIGERRPIRMDHASLLQIARPPPGGAWFDRPASDQLTADLKTFLGLPKSDRRERAELDCAGCHSNREPHRELFGRDCAECHGLASWKIAGFLHPSPTSRDCAQCHQAPPSHYMGHFVMMDRMITGQEHASVNQCFLCHRTDSFNDIKGVGWMKHH</sequence>
<keyword evidence="1" id="KW-0812">Transmembrane</keyword>
<dbReference type="Gene3D" id="3.90.10.10">
    <property type="entry name" value="Cytochrome C3"/>
    <property type="match status" value="2"/>
</dbReference>
<dbReference type="KEGG" id="bot:CIT37_30090"/>
<gene>
    <name evidence="2" type="ORF">CIT37_30090</name>
</gene>
<feature type="transmembrane region" description="Helical" evidence="1">
    <location>
        <begin position="9"/>
        <end position="30"/>
    </location>
</feature>
<evidence type="ECO:0000313" key="2">
    <source>
        <dbReference type="EMBL" id="AWL95912.1"/>
    </source>
</evidence>
<dbReference type="CDD" id="cd08168">
    <property type="entry name" value="Cytochrom_C3"/>
    <property type="match status" value="1"/>
</dbReference>
<accession>A0A2U8PDS1</accession>
<reference evidence="2 3" key="2">
    <citation type="journal article" date="2017" name="Syst. Appl. Microbiol.">
        <title>Soybeans inoculated with root zone soils of Canadian native legumes harbour diverse and novel Bradyrhizobium spp. that possess agricultural potential.</title>
        <authorList>
            <person name="Bromfield E.S.P."/>
            <person name="Cloutier S."/>
            <person name="Tambong J.T."/>
            <person name="Tran Thi T.V."/>
        </authorList>
    </citation>
    <scope>NUCLEOTIDE SEQUENCE [LARGE SCALE GENOMIC DNA]</scope>
    <source>
        <strain evidence="2 3">OO99</strain>
    </source>
</reference>